<gene>
    <name evidence="2" type="ORF">EK21DRAFT_43969</name>
</gene>
<name>A0A9P4HHH4_9PLEO</name>
<feature type="domain" description="Calcineurin-like phosphoesterase" evidence="1">
    <location>
        <begin position="37"/>
        <end position="235"/>
    </location>
</feature>
<dbReference type="OrthoDB" id="630188at2759"/>
<feature type="non-terminal residue" evidence="2">
    <location>
        <position position="1"/>
    </location>
</feature>
<feature type="non-terminal residue" evidence="2">
    <location>
        <position position="252"/>
    </location>
</feature>
<dbReference type="Gene3D" id="3.60.21.10">
    <property type="match status" value="1"/>
</dbReference>
<dbReference type="PANTHER" id="PTHR12905:SF0">
    <property type="entry name" value="CALCINEURIN-LIKE PHOSPHOESTERASE DOMAIN-CONTAINING PROTEIN"/>
    <property type="match status" value="1"/>
</dbReference>
<reference evidence="2" key="1">
    <citation type="journal article" date="2020" name="Stud. Mycol.">
        <title>101 Dothideomycetes genomes: a test case for predicting lifestyles and emergence of pathogens.</title>
        <authorList>
            <person name="Haridas S."/>
            <person name="Albert R."/>
            <person name="Binder M."/>
            <person name="Bloem J."/>
            <person name="Labutti K."/>
            <person name="Salamov A."/>
            <person name="Andreopoulos B."/>
            <person name="Baker S."/>
            <person name="Barry K."/>
            <person name="Bills G."/>
            <person name="Bluhm B."/>
            <person name="Cannon C."/>
            <person name="Castanera R."/>
            <person name="Culley D."/>
            <person name="Daum C."/>
            <person name="Ezra D."/>
            <person name="Gonzalez J."/>
            <person name="Henrissat B."/>
            <person name="Kuo A."/>
            <person name="Liang C."/>
            <person name="Lipzen A."/>
            <person name="Lutzoni F."/>
            <person name="Magnuson J."/>
            <person name="Mondo S."/>
            <person name="Nolan M."/>
            <person name="Ohm R."/>
            <person name="Pangilinan J."/>
            <person name="Park H.-J."/>
            <person name="Ramirez L."/>
            <person name="Alfaro M."/>
            <person name="Sun H."/>
            <person name="Tritt A."/>
            <person name="Yoshinaga Y."/>
            <person name="Zwiers L.-H."/>
            <person name="Turgeon B."/>
            <person name="Goodwin S."/>
            <person name="Spatafora J."/>
            <person name="Crous P."/>
            <person name="Grigoriev I."/>
        </authorList>
    </citation>
    <scope>NUCLEOTIDE SEQUENCE</scope>
    <source>
        <strain evidence="2">CBS 110217</strain>
    </source>
</reference>
<dbReference type="InterPro" id="IPR004843">
    <property type="entry name" value="Calcineurin-like_PHP"/>
</dbReference>
<dbReference type="InterPro" id="IPR051693">
    <property type="entry name" value="UPF0046_metallophosphoest"/>
</dbReference>
<dbReference type="SUPFAM" id="SSF56300">
    <property type="entry name" value="Metallo-dependent phosphatases"/>
    <property type="match status" value="1"/>
</dbReference>
<keyword evidence="3" id="KW-1185">Reference proteome</keyword>
<proteinExistence type="predicted"/>
<dbReference type="GO" id="GO:0016787">
    <property type="term" value="F:hydrolase activity"/>
    <property type="evidence" value="ECO:0007669"/>
    <property type="project" value="InterPro"/>
</dbReference>
<accession>A0A9P4HHH4</accession>
<dbReference type="Proteomes" id="UP000799777">
    <property type="component" value="Unassembled WGS sequence"/>
</dbReference>
<comment type="caution">
    <text evidence="2">The sequence shown here is derived from an EMBL/GenBank/DDBJ whole genome shotgun (WGS) entry which is preliminary data.</text>
</comment>
<sequence length="252" mass="28953">PSPLTLFVRDPCLFIASYLYTYRPPISPPPLSSKRIRIVCISDTHNLQPDVPDGDVLIHAGDLTVNGTFSELRGQIDWLKSLPPKCKIAVAGNHDVCLNEAHMSRQRERERERERERARGKIGKIVAVRNEESDWGLVMYLQNATSTISLPHKNRTLRIYASPMTPRYGNWAFQYTPEKDIWRGVVPEKTHVPVTHGPPLAHLDFTDTYRAGCPHLLREMWRVKPRLHVFGHVHRAKGVEVLDWGWVQRGYD</sequence>
<dbReference type="Pfam" id="PF00149">
    <property type="entry name" value="Metallophos"/>
    <property type="match status" value="1"/>
</dbReference>
<evidence type="ECO:0000313" key="2">
    <source>
        <dbReference type="EMBL" id="KAF2035110.1"/>
    </source>
</evidence>
<dbReference type="PANTHER" id="PTHR12905">
    <property type="entry name" value="METALLOPHOSPHOESTERASE"/>
    <property type="match status" value="1"/>
</dbReference>
<dbReference type="CDD" id="cd07379">
    <property type="entry name" value="MPP_239FB"/>
    <property type="match status" value="1"/>
</dbReference>
<dbReference type="InterPro" id="IPR029052">
    <property type="entry name" value="Metallo-depent_PP-like"/>
</dbReference>
<organism evidence="2 3">
    <name type="scientific">Setomelanomma holmii</name>
    <dbReference type="NCBI Taxonomy" id="210430"/>
    <lineage>
        <taxon>Eukaryota</taxon>
        <taxon>Fungi</taxon>
        <taxon>Dikarya</taxon>
        <taxon>Ascomycota</taxon>
        <taxon>Pezizomycotina</taxon>
        <taxon>Dothideomycetes</taxon>
        <taxon>Pleosporomycetidae</taxon>
        <taxon>Pleosporales</taxon>
        <taxon>Pleosporineae</taxon>
        <taxon>Phaeosphaeriaceae</taxon>
        <taxon>Setomelanomma</taxon>
    </lineage>
</organism>
<evidence type="ECO:0000259" key="1">
    <source>
        <dbReference type="Pfam" id="PF00149"/>
    </source>
</evidence>
<evidence type="ECO:0000313" key="3">
    <source>
        <dbReference type="Proteomes" id="UP000799777"/>
    </source>
</evidence>
<dbReference type="AlphaFoldDB" id="A0A9P4HHH4"/>
<dbReference type="EMBL" id="ML978158">
    <property type="protein sequence ID" value="KAF2035110.1"/>
    <property type="molecule type" value="Genomic_DNA"/>
</dbReference>
<protein>
    <submittedName>
        <fullName evidence="2">Metallo-dependent phosphatase</fullName>
    </submittedName>
</protein>